<reference evidence="1" key="1">
    <citation type="journal article" date="2011" name="PLoS ONE">
        <title>Genome of a low-salinity ammonia-oxidizing archaeon determined by single-cell and metagenomic analysis.</title>
        <authorList>
            <person name="Blainey P.C."/>
            <person name="Mosier A.C."/>
            <person name="Potanina A."/>
            <person name="Francis C.A."/>
            <person name="Quake S.R."/>
        </authorList>
    </citation>
    <scope>NUCLEOTIDE SEQUENCE [LARGE SCALE GENOMIC DNA]</scope>
    <source>
        <strain evidence="1">SFB1</strain>
    </source>
</reference>
<proteinExistence type="predicted"/>
<dbReference type="AlphaFoldDB" id="F3KHZ8"/>
<dbReference type="HOGENOM" id="CLU_1998654_0_0_2"/>
<comment type="caution">
    <text evidence="1">The sequence shown here is derived from an EMBL/GenBank/DDBJ whole genome shotgun (WGS) entry which is preliminary data.</text>
</comment>
<dbReference type="STRING" id="886738.Nlim_0089"/>
<organism evidence="1">
    <name type="scientific">Candidatus Nitrosarchaeum limnium SFB1</name>
    <dbReference type="NCBI Taxonomy" id="886738"/>
    <lineage>
        <taxon>Archaea</taxon>
        <taxon>Nitrososphaerota</taxon>
        <taxon>Nitrososphaeria</taxon>
        <taxon>Nitrosopumilales</taxon>
        <taxon>Nitrosopumilaceae</taxon>
        <taxon>Nitrosarchaeum</taxon>
    </lineage>
</organism>
<evidence type="ECO:0000313" key="1">
    <source>
        <dbReference type="EMBL" id="EGG43039.1"/>
    </source>
</evidence>
<gene>
    <name evidence="1" type="ORF">Nlim_0089</name>
</gene>
<accession>F3KHZ8</accession>
<name>F3KHZ8_9ARCH</name>
<dbReference type="Proteomes" id="UP000004348">
    <property type="component" value="Chromosome"/>
</dbReference>
<sequence>MEESNQTNTISEVYEKNIKQIIKNGESFLPLYIKGFSDIHREYYNYVHHMFNMIKINEVKLFGKIDQGVLKMHEMYIDTIFRPHMSHTDNSREIMKNYLEVHHAIMMSLNNPFGVISENYQKQT</sequence>
<protein>
    <submittedName>
        <fullName evidence="1">Uncharacterized protein</fullName>
    </submittedName>
</protein>
<dbReference type="EMBL" id="AEGP01000014">
    <property type="protein sequence ID" value="EGG43039.1"/>
    <property type="molecule type" value="Genomic_DNA"/>
</dbReference>